<dbReference type="SUPFAM" id="SSF52091">
    <property type="entry name" value="SpoIIaa-like"/>
    <property type="match status" value="1"/>
</dbReference>
<evidence type="ECO:0000313" key="5">
    <source>
        <dbReference type="Proteomes" id="UP000824169"/>
    </source>
</evidence>
<evidence type="ECO:0000259" key="3">
    <source>
        <dbReference type="PROSITE" id="PS50801"/>
    </source>
</evidence>
<reference evidence="4" key="2">
    <citation type="journal article" date="2021" name="PeerJ">
        <title>Extensive microbial diversity within the chicken gut microbiome revealed by metagenomics and culture.</title>
        <authorList>
            <person name="Gilroy R."/>
            <person name="Ravi A."/>
            <person name="Getino M."/>
            <person name="Pursley I."/>
            <person name="Horton D.L."/>
            <person name="Alikhan N.F."/>
            <person name="Baker D."/>
            <person name="Gharbi K."/>
            <person name="Hall N."/>
            <person name="Watson M."/>
            <person name="Adriaenssens E.M."/>
            <person name="Foster-Nyarko E."/>
            <person name="Jarju S."/>
            <person name="Secka A."/>
            <person name="Antonio M."/>
            <person name="Oren A."/>
            <person name="Chaudhuri R.R."/>
            <person name="La Ragione R."/>
            <person name="Hildebrand F."/>
            <person name="Pallen M.J."/>
        </authorList>
    </citation>
    <scope>NUCLEOTIDE SEQUENCE</scope>
    <source>
        <strain evidence="4">CHK188-20938</strain>
    </source>
</reference>
<dbReference type="InterPro" id="IPR003658">
    <property type="entry name" value="Anti-sigma_ant"/>
</dbReference>
<organism evidence="4 5">
    <name type="scientific">Candidatus Scatomonas pullistercoris</name>
    <dbReference type="NCBI Taxonomy" id="2840920"/>
    <lineage>
        <taxon>Bacteria</taxon>
        <taxon>Bacillati</taxon>
        <taxon>Bacillota</taxon>
        <taxon>Clostridia</taxon>
        <taxon>Lachnospirales</taxon>
        <taxon>Lachnospiraceae</taxon>
        <taxon>Lachnospiraceae incertae sedis</taxon>
        <taxon>Candidatus Scatomonas</taxon>
    </lineage>
</organism>
<evidence type="ECO:0000256" key="1">
    <source>
        <dbReference type="ARBA" id="ARBA00009013"/>
    </source>
</evidence>
<evidence type="ECO:0000313" key="4">
    <source>
        <dbReference type="EMBL" id="HIV24852.1"/>
    </source>
</evidence>
<dbReference type="InterPro" id="IPR002575">
    <property type="entry name" value="Aminoglycoside_PTrfase"/>
</dbReference>
<dbReference type="InterPro" id="IPR011009">
    <property type="entry name" value="Kinase-like_dom_sf"/>
</dbReference>
<dbReference type="Pfam" id="PF01740">
    <property type="entry name" value="STAS"/>
    <property type="match status" value="1"/>
</dbReference>
<sequence>MVQVSCKDNVLQLGLEGRIDSSNAPAAEKEIMEFAGSHPHTAVVIDAEGLEYISSAGLRVILRIRKNDPELKIINVSSEVYEILEMTGFTEMMPVEKAYRRLSVEGCEILGQGSNGVVYRYDPDTVVKVYRNADALPEIRRERELARRALILGIPTAIPYDVVRVGDGYGSVFELLNAKSFSKLIAAEPDKLDTYVEQFVDLLKKIHSTEVSPEDMTDMKAVALDWAEFLGEYLPAEQGEKLTALIRAVPECRTMIHGDYHTNNVEVQDGEVLLIDMDTLSFGHPIFELASMYLGFVGFGEMNRESAEKFMKLSYETMCRIWKKSLALYLETEDPGRIAEVEKKAMVVGYARLMRRTIRRMGLGSEEGKTTVEKCRGHLEKLLAEVDSLVF</sequence>
<evidence type="ECO:0000256" key="2">
    <source>
        <dbReference type="RuleBase" id="RU003749"/>
    </source>
</evidence>
<dbReference type="PANTHER" id="PTHR33495:SF14">
    <property type="entry name" value="ANTI-SIGMA FACTOR ANTAGONIST"/>
    <property type="match status" value="1"/>
</dbReference>
<dbReference type="AlphaFoldDB" id="A0A9D1TAN3"/>
<protein>
    <recommendedName>
        <fullName evidence="2">Anti-sigma factor antagonist</fullName>
    </recommendedName>
</protein>
<dbReference type="EMBL" id="DVOO01000011">
    <property type="protein sequence ID" value="HIV24852.1"/>
    <property type="molecule type" value="Genomic_DNA"/>
</dbReference>
<dbReference type="CDD" id="cd07043">
    <property type="entry name" value="STAS_anti-anti-sigma_factors"/>
    <property type="match status" value="1"/>
</dbReference>
<dbReference type="SUPFAM" id="SSF56112">
    <property type="entry name" value="Protein kinase-like (PK-like)"/>
    <property type="match status" value="1"/>
</dbReference>
<dbReference type="Gene3D" id="3.90.1200.10">
    <property type="match status" value="1"/>
</dbReference>
<dbReference type="PROSITE" id="PS50801">
    <property type="entry name" value="STAS"/>
    <property type="match status" value="1"/>
</dbReference>
<dbReference type="Gene3D" id="3.30.750.24">
    <property type="entry name" value="STAS domain"/>
    <property type="match status" value="1"/>
</dbReference>
<dbReference type="InterPro" id="IPR036513">
    <property type="entry name" value="STAS_dom_sf"/>
</dbReference>
<dbReference type="GO" id="GO:0043856">
    <property type="term" value="F:anti-sigma factor antagonist activity"/>
    <property type="evidence" value="ECO:0007669"/>
    <property type="project" value="InterPro"/>
</dbReference>
<feature type="domain" description="STAS" evidence="3">
    <location>
        <begin position="1"/>
        <end position="93"/>
    </location>
</feature>
<dbReference type="Pfam" id="PF01636">
    <property type="entry name" value="APH"/>
    <property type="match status" value="1"/>
</dbReference>
<reference evidence="4" key="1">
    <citation type="submission" date="2020-10" db="EMBL/GenBank/DDBJ databases">
        <authorList>
            <person name="Gilroy R."/>
        </authorList>
    </citation>
    <scope>NUCLEOTIDE SEQUENCE</scope>
    <source>
        <strain evidence="4">CHK188-20938</strain>
    </source>
</reference>
<comment type="similarity">
    <text evidence="1 2">Belongs to the anti-sigma-factor antagonist family.</text>
</comment>
<dbReference type="PANTHER" id="PTHR33495">
    <property type="entry name" value="ANTI-SIGMA FACTOR ANTAGONIST TM_1081-RELATED-RELATED"/>
    <property type="match status" value="1"/>
</dbReference>
<gene>
    <name evidence="4" type="ORF">IAB71_03555</name>
</gene>
<dbReference type="InterPro" id="IPR002645">
    <property type="entry name" value="STAS_dom"/>
</dbReference>
<accession>A0A9D1TAN3</accession>
<proteinExistence type="inferred from homology"/>
<dbReference type="NCBIfam" id="TIGR00377">
    <property type="entry name" value="ant_ant_sig"/>
    <property type="match status" value="1"/>
</dbReference>
<name>A0A9D1TAN3_9FIRM</name>
<comment type="caution">
    <text evidence="4">The sequence shown here is derived from an EMBL/GenBank/DDBJ whole genome shotgun (WGS) entry which is preliminary data.</text>
</comment>
<dbReference type="Proteomes" id="UP000824169">
    <property type="component" value="Unassembled WGS sequence"/>
</dbReference>